<evidence type="ECO:0000313" key="10">
    <source>
        <dbReference type="Proteomes" id="UP000258707"/>
    </source>
</evidence>
<evidence type="ECO:0000259" key="8">
    <source>
        <dbReference type="Pfam" id="PF01694"/>
    </source>
</evidence>
<feature type="transmembrane region" description="Helical" evidence="7">
    <location>
        <begin position="296"/>
        <end position="319"/>
    </location>
</feature>
<feature type="transmembrane region" description="Helical" evidence="7">
    <location>
        <begin position="340"/>
        <end position="364"/>
    </location>
</feature>
<dbReference type="AlphaFoldDB" id="A0A346PGN7"/>
<feature type="transmembrane region" description="Helical" evidence="7">
    <location>
        <begin position="186"/>
        <end position="215"/>
    </location>
</feature>
<sequence length="638" mass="66804">MVVSPAQIALAVTIVAVSAIVWYLEGRKQWRSRLEARFVYGVPWGTLLTVSIVVGFYLLAQSGLRHWSEPVTFPFITWSYFYPMGQLTAGIAHGSPGHLASNMAATLAFAPLVEYAWGHYPPGQSSSRPEADAPLEARADGMDSDRGLLARPWVRALVVVPVAFLGVAVVTAVFAAGPGLGFSGAVYAIAGFALVVFPLWAVVAVVATGTISTLGQALSQPVLTATIEPGPPGPPAWAGVGFQAHLLGFLIGVVLAVALLRHRNQRRSLERVFFATVLFGIAQSLWLLVWSADGTFVRYQAVGVSMVLTLAVLVAVAAGGSDRSLFGDLVADGHGPSRRLLGLGWLAFIGLGAGFGLAAAAVTGLPLGPVALGLLMVSFLLAIPALPSVVRGPTGPLERRQAAVALLLVMTVLVAFPSVPLNMLAVDDTGLEDEVDATLEVDGYTVAYGENVTSGQGPILEPEAIDEQAEDGLDLTQTGVIVVDETRQLWTVGVPPEGLAYEGTETVELGGVGSHEQVAVERTGWDVVGNTTAYAVDLEHDDETIRSYASDPVVATARLDGHEVAVEPTDDAFALSVISDGSSVGETEIPSVNESATVGDLQFSTEETDDVVKVVGTSADGDTEVTVATREEYGGEWS</sequence>
<feature type="transmembrane region" description="Helical" evidence="7">
    <location>
        <begin position="370"/>
        <end position="390"/>
    </location>
</feature>
<dbReference type="GO" id="GO:0006508">
    <property type="term" value="P:proteolysis"/>
    <property type="evidence" value="ECO:0007669"/>
    <property type="project" value="UniProtKB-KW"/>
</dbReference>
<dbReference type="Proteomes" id="UP000258707">
    <property type="component" value="Chromosome"/>
</dbReference>
<dbReference type="PANTHER" id="PTHR43731">
    <property type="entry name" value="RHOMBOID PROTEASE"/>
    <property type="match status" value="1"/>
</dbReference>
<dbReference type="GO" id="GO:0004252">
    <property type="term" value="F:serine-type endopeptidase activity"/>
    <property type="evidence" value="ECO:0007669"/>
    <property type="project" value="InterPro"/>
</dbReference>
<dbReference type="InterPro" id="IPR022764">
    <property type="entry name" value="Peptidase_S54_rhomboid_dom"/>
</dbReference>
<dbReference type="GeneID" id="37639142"/>
<accession>A0A346PGN7</accession>
<evidence type="ECO:0000256" key="5">
    <source>
        <dbReference type="ARBA" id="ARBA00022989"/>
    </source>
</evidence>
<comment type="subcellular location">
    <subcellularLocation>
        <location evidence="1">Membrane</location>
        <topology evidence="1">Multi-pass membrane protein</topology>
    </subcellularLocation>
</comment>
<evidence type="ECO:0000256" key="3">
    <source>
        <dbReference type="ARBA" id="ARBA00022692"/>
    </source>
</evidence>
<evidence type="ECO:0000256" key="1">
    <source>
        <dbReference type="ARBA" id="ARBA00004141"/>
    </source>
</evidence>
<dbReference type="InterPro" id="IPR035952">
    <property type="entry name" value="Rhomboid-like_sf"/>
</dbReference>
<feature type="transmembrane region" description="Helical" evidence="7">
    <location>
        <begin position="38"/>
        <end position="60"/>
    </location>
</feature>
<keyword evidence="6 7" id="KW-0472">Membrane</keyword>
<dbReference type="EMBL" id="CP024047">
    <property type="protein sequence ID" value="AXR78682.1"/>
    <property type="molecule type" value="Genomic_DNA"/>
</dbReference>
<dbReference type="GO" id="GO:0016020">
    <property type="term" value="C:membrane"/>
    <property type="evidence" value="ECO:0007669"/>
    <property type="project" value="UniProtKB-SubCell"/>
</dbReference>
<feature type="transmembrane region" description="Helical" evidence="7">
    <location>
        <begin position="6"/>
        <end position="26"/>
    </location>
</feature>
<keyword evidence="5 7" id="KW-1133">Transmembrane helix</keyword>
<feature type="transmembrane region" description="Helical" evidence="7">
    <location>
        <begin position="272"/>
        <end position="290"/>
    </location>
</feature>
<keyword evidence="9" id="KW-0645">Protease</keyword>
<feature type="transmembrane region" description="Helical" evidence="7">
    <location>
        <begin position="235"/>
        <end position="260"/>
    </location>
</feature>
<evidence type="ECO:0000256" key="6">
    <source>
        <dbReference type="ARBA" id="ARBA00023136"/>
    </source>
</evidence>
<gene>
    <name evidence="9" type="ORF">AArc1_2367</name>
</gene>
<feature type="domain" description="Peptidase S54 rhomboid" evidence="8">
    <location>
        <begin position="155"/>
        <end position="261"/>
    </location>
</feature>
<dbReference type="KEGG" id="nan:AArc1_2367"/>
<organism evidence="9 10">
    <name type="scientific">Natrarchaeobaculum sulfurireducens</name>
    <dbReference type="NCBI Taxonomy" id="2044521"/>
    <lineage>
        <taxon>Archaea</taxon>
        <taxon>Methanobacteriati</taxon>
        <taxon>Methanobacteriota</taxon>
        <taxon>Stenosarchaea group</taxon>
        <taxon>Halobacteria</taxon>
        <taxon>Halobacteriales</taxon>
        <taxon>Natrialbaceae</taxon>
        <taxon>Natrarchaeobaculum</taxon>
    </lineage>
</organism>
<evidence type="ECO:0000256" key="7">
    <source>
        <dbReference type="SAM" id="Phobius"/>
    </source>
</evidence>
<reference evidence="10" key="1">
    <citation type="submission" date="2017-10" db="EMBL/GenBank/DDBJ databases">
        <title>Phenotypic and genomic properties of facultatively anaerobic sulfur-reducing natronoarchaea from hypersaline soda lakes.</title>
        <authorList>
            <person name="Sorokin D.Y."/>
            <person name="Kublanov I.V."/>
            <person name="Roman P."/>
            <person name="Sinninghe Damste J.S."/>
            <person name="Golyshin P.N."/>
            <person name="Rojo D."/>
            <person name="Ciordia S."/>
            <person name="Mena Md.C."/>
            <person name="Ferrer M."/>
            <person name="Messina E."/>
            <person name="Smedile F."/>
            <person name="La Spada G."/>
            <person name="La Cono V."/>
            <person name="Yakimov M.M."/>
        </authorList>
    </citation>
    <scope>NUCLEOTIDE SEQUENCE [LARGE SCALE GENOMIC DNA]</scope>
    <source>
        <strain evidence="10">AArc1</strain>
    </source>
</reference>
<dbReference type="RefSeq" id="WP_117364724.1">
    <property type="nucleotide sequence ID" value="NZ_CP024047.1"/>
</dbReference>
<feature type="transmembrane region" description="Helical" evidence="7">
    <location>
        <begin position="402"/>
        <end position="419"/>
    </location>
</feature>
<evidence type="ECO:0000256" key="2">
    <source>
        <dbReference type="ARBA" id="ARBA00009045"/>
    </source>
</evidence>
<name>A0A346PGN7_9EURY</name>
<keyword evidence="4" id="KW-0378">Hydrolase</keyword>
<protein>
    <submittedName>
        <fullName evidence="9">Membrane associated serine protease</fullName>
    </submittedName>
</protein>
<proteinExistence type="inferred from homology"/>
<evidence type="ECO:0000256" key="4">
    <source>
        <dbReference type="ARBA" id="ARBA00022801"/>
    </source>
</evidence>
<feature type="transmembrane region" description="Helical" evidence="7">
    <location>
        <begin position="153"/>
        <end position="174"/>
    </location>
</feature>
<evidence type="ECO:0000313" key="9">
    <source>
        <dbReference type="EMBL" id="AXR78682.1"/>
    </source>
</evidence>
<dbReference type="Gene3D" id="1.20.1540.10">
    <property type="entry name" value="Rhomboid-like"/>
    <property type="match status" value="1"/>
</dbReference>
<comment type="similarity">
    <text evidence="2">Belongs to the peptidase S54 family.</text>
</comment>
<dbReference type="Pfam" id="PF01694">
    <property type="entry name" value="Rhomboid"/>
    <property type="match status" value="1"/>
</dbReference>
<dbReference type="PANTHER" id="PTHR43731:SF14">
    <property type="entry name" value="PRESENILIN-ASSOCIATED RHOMBOID-LIKE PROTEIN, MITOCHONDRIAL"/>
    <property type="match status" value="1"/>
</dbReference>
<keyword evidence="3 7" id="KW-0812">Transmembrane</keyword>
<dbReference type="SUPFAM" id="SSF144091">
    <property type="entry name" value="Rhomboid-like"/>
    <property type="match status" value="1"/>
</dbReference>
<dbReference type="InterPro" id="IPR050925">
    <property type="entry name" value="Rhomboid_protease_S54"/>
</dbReference>